<protein>
    <recommendedName>
        <fullName evidence="6">Large ribosomal subunit protein uL4m</fullName>
    </recommendedName>
    <alternativeName>
        <fullName evidence="7">39S ribosomal protein L4, mitochondrial</fullName>
    </alternativeName>
</protein>
<dbReference type="GO" id="GO:0005743">
    <property type="term" value="C:mitochondrial inner membrane"/>
    <property type="evidence" value="ECO:0007669"/>
    <property type="project" value="UniProtKB-ARBA"/>
</dbReference>
<dbReference type="PANTHER" id="PTHR10746">
    <property type="entry name" value="50S RIBOSOMAL PROTEIN L4"/>
    <property type="match status" value="1"/>
</dbReference>
<dbReference type="Pfam" id="PF00573">
    <property type="entry name" value="Ribosomal_L4"/>
    <property type="match status" value="1"/>
</dbReference>
<dbReference type="GO" id="GO:0003735">
    <property type="term" value="F:structural constituent of ribosome"/>
    <property type="evidence" value="ECO:0007669"/>
    <property type="project" value="InterPro"/>
</dbReference>
<comment type="similarity">
    <text evidence="2">Belongs to the universal ribosomal protein uL4 family.</text>
</comment>
<dbReference type="PANTHER" id="PTHR10746:SF6">
    <property type="entry name" value="LARGE RIBOSOMAL SUBUNIT PROTEIN UL4M"/>
    <property type="match status" value="1"/>
</dbReference>
<gene>
    <name evidence="8" type="primary">Mrpl4</name>
    <name evidence="8" type="ORF">g.20093</name>
</gene>
<dbReference type="GO" id="GO:0006412">
    <property type="term" value="P:translation"/>
    <property type="evidence" value="ECO:0007669"/>
    <property type="project" value="InterPro"/>
</dbReference>
<evidence type="ECO:0000256" key="4">
    <source>
        <dbReference type="ARBA" id="ARBA00023128"/>
    </source>
</evidence>
<dbReference type="FunFam" id="3.40.1370.10:FF:000005">
    <property type="entry name" value="39S ribosomal protein L4, mitochondrial"/>
    <property type="match status" value="1"/>
</dbReference>
<dbReference type="GO" id="GO:0005840">
    <property type="term" value="C:ribosome"/>
    <property type="evidence" value="ECO:0007669"/>
    <property type="project" value="UniProtKB-KW"/>
</dbReference>
<keyword evidence="3 8" id="KW-0689">Ribosomal protein</keyword>
<evidence type="ECO:0000256" key="2">
    <source>
        <dbReference type="ARBA" id="ARBA00010528"/>
    </source>
</evidence>
<evidence type="ECO:0000256" key="3">
    <source>
        <dbReference type="ARBA" id="ARBA00022980"/>
    </source>
</evidence>
<sequence length="265" mass="30023">MALTNKITNKLLKDLVGSQLKYTHLFNPKISPPRQAWVENFIGGPRELLGIVELHPKVFGVFPRMDYVSSAIIWQKSYRNINYICMPTRNELPGGTKKPWPQKGTGRARHGSTNSPIFLKGGWVRGPRGPTTQFRLEPHFNLVNALTSMLTIKLAQDDIKIVDSIEAAISEDPEELEKSFEDRGWGPSVLIVDKRNTFPENITRASSSLGHVNLMSLVGLNTLSLCKHETLVITLEALREIEDKLLHQLVRTDLSETRVRYREDE</sequence>
<dbReference type="InterPro" id="IPR002136">
    <property type="entry name" value="Ribosomal_uL4"/>
</dbReference>
<evidence type="ECO:0000256" key="5">
    <source>
        <dbReference type="ARBA" id="ARBA00023274"/>
    </source>
</evidence>
<dbReference type="SUPFAM" id="SSF52166">
    <property type="entry name" value="Ribosomal protein L4"/>
    <property type="match status" value="1"/>
</dbReference>
<comment type="subcellular location">
    <subcellularLocation>
        <location evidence="1">Mitochondrion</location>
    </subcellularLocation>
</comment>
<evidence type="ECO:0000313" key="8">
    <source>
        <dbReference type="EMBL" id="MDE51731.1"/>
    </source>
</evidence>
<dbReference type="GO" id="GO:1990904">
    <property type="term" value="C:ribonucleoprotein complex"/>
    <property type="evidence" value="ECO:0007669"/>
    <property type="project" value="UniProtKB-KW"/>
</dbReference>
<proteinExistence type="inferred from homology"/>
<dbReference type="InterPro" id="IPR023574">
    <property type="entry name" value="Ribosomal_uL4_dom_sf"/>
</dbReference>
<evidence type="ECO:0000256" key="7">
    <source>
        <dbReference type="ARBA" id="ARBA00082711"/>
    </source>
</evidence>
<evidence type="ECO:0000256" key="6">
    <source>
        <dbReference type="ARBA" id="ARBA00040565"/>
    </source>
</evidence>
<reference evidence="8" key="1">
    <citation type="submission" date="2018-10" db="EMBL/GenBank/DDBJ databases">
        <title>Transcriptome assembly of Aceria tosichella (Wheat curl mite) Type 2.</title>
        <authorList>
            <person name="Scully E.D."/>
            <person name="Geib S.M."/>
            <person name="Palmer N.A."/>
            <person name="Gupta A.K."/>
            <person name="Sarath G."/>
            <person name="Tatineni S."/>
        </authorList>
    </citation>
    <scope>NUCLEOTIDE SEQUENCE</scope>
    <source>
        <strain evidence="8">LincolnNE</strain>
    </source>
</reference>
<name>A0A6G1SNE4_9ACAR</name>
<accession>A0A6G1SNE4</accession>
<dbReference type="EMBL" id="GGYP01006960">
    <property type="protein sequence ID" value="MDE51731.1"/>
    <property type="molecule type" value="Transcribed_RNA"/>
</dbReference>
<dbReference type="AlphaFoldDB" id="A0A6G1SNE4"/>
<dbReference type="Gene3D" id="3.40.1370.10">
    <property type="match status" value="1"/>
</dbReference>
<organism evidence="8">
    <name type="scientific">Aceria tosichella</name>
    <name type="common">wheat curl mite</name>
    <dbReference type="NCBI Taxonomy" id="561515"/>
    <lineage>
        <taxon>Eukaryota</taxon>
        <taxon>Metazoa</taxon>
        <taxon>Ecdysozoa</taxon>
        <taxon>Arthropoda</taxon>
        <taxon>Chelicerata</taxon>
        <taxon>Arachnida</taxon>
        <taxon>Acari</taxon>
        <taxon>Acariformes</taxon>
        <taxon>Trombidiformes</taxon>
        <taxon>Prostigmata</taxon>
        <taxon>Eupodina</taxon>
        <taxon>Eriophyoidea</taxon>
        <taxon>Eriophyidae</taxon>
        <taxon>Eriophyinae</taxon>
        <taxon>Aceriini</taxon>
        <taxon>Aceria</taxon>
    </lineage>
</organism>
<evidence type="ECO:0000256" key="1">
    <source>
        <dbReference type="ARBA" id="ARBA00004173"/>
    </source>
</evidence>
<keyword evidence="4" id="KW-0496">Mitochondrion</keyword>
<dbReference type="InterPro" id="IPR013005">
    <property type="entry name" value="Ribosomal_uL4-like"/>
</dbReference>
<keyword evidence="5" id="KW-0687">Ribonucleoprotein</keyword>